<dbReference type="EMBL" id="JBCGCU010000020">
    <property type="protein sequence ID" value="MEM0516521.1"/>
    <property type="molecule type" value="Genomic_DNA"/>
</dbReference>
<comment type="caution">
    <text evidence="5">The sequence shown here is derived from an EMBL/GenBank/DDBJ whole genome shotgun (WGS) entry which is preliminary data.</text>
</comment>
<dbReference type="InterPro" id="IPR011051">
    <property type="entry name" value="RmlC_Cupin_sf"/>
</dbReference>
<accession>A0ABU9N087</accession>
<evidence type="ECO:0000259" key="4">
    <source>
        <dbReference type="Pfam" id="PF05726"/>
    </source>
</evidence>
<evidence type="ECO:0000313" key="5">
    <source>
        <dbReference type="EMBL" id="MEM0516521.1"/>
    </source>
</evidence>
<evidence type="ECO:0000313" key="6">
    <source>
        <dbReference type="Proteomes" id="UP001447008"/>
    </source>
</evidence>
<name>A0ABU9N087_9GAMM</name>
<dbReference type="Proteomes" id="UP001447008">
    <property type="component" value="Unassembled WGS sequence"/>
</dbReference>
<dbReference type="Pfam" id="PF02678">
    <property type="entry name" value="Pirin"/>
    <property type="match status" value="1"/>
</dbReference>
<dbReference type="PANTHER" id="PTHR13903:SF8">
    <property type="entry name" value="PIRIN"/>
    <property type="match status" value="1"/>
</dbReference>
<keyword evidence="6" id="KW-1185">Reference proteome</keyword>
<dbReference type="PIRSF" id="PIRSF006232">
    <property type="entry name" value="Pirin"/>
    <property type="match status" value="1"/>
</dbReference>
<gene>
    <name evidence="5" type="ORF">WCN91_14035</name>
</gene>
<feature type="domain" description="Pirin N-terminal" evidence="3">
    <location>
        <begin position="28"/>
        <end position="117"/>
    </location>
</feature>
<protein>
    <submittedName>
        <fullName evidence="5">Pirin family protein</fullName>
    </submittedName>
</protein>
<comment type="similarity">
    <text evidence="1 2">Belongs to the pirin family.</text>
</comment>
<evidence type="ECO:0000259" key="3">
    <source>
        <dbReference type="Pfam" id="PF02678"/>
    </source>
</evidence>
<dbReference type="Gene3D" id="2.60.120.10">
    <property type="entry name" value="Jelly Rolls"/>
    <property type="match status" value="2"/>
</dbReference>
<sequence>MKVLQVLQALPTQDGDGVNIRRVAGFDGRYLDPFLMLDELKSDDRKDYMGGFPPHPHRGIETFTYLIKGGFEHRDHLGNKKAIRSGDVQWMSTGRGVVHSEMPLAESDGLHGFQIWINMPSAEKMRPPRYQDSTSTPLPVIENGTGARLRALGGSWQVAEQIAESPLNNLAADAALADVELQPGGRLDLAPLDQSKVMVYIHTGSLAQGQYKSGDLLILEPGSDLALSSEHGGGALILAGEPLQQPIAHMGPFVMTTQDELMQAVRDYQAGRFGTIE</sequence>
<dbReference type="InterPro" id="IPR014710">
    <property type="entry name" value="RmlC-like_jellyroll"/>
</dbReference>
<evidence type="ECO:0000256" key="2">
    <source>
        <dbReference type="RuleBase" id="RU003457"/>
    </source>
</evidence>
<proteinExistence type="inferred from homology"/>
<feature type="domain" description="Pirin C-terminal" evidence="4">
    <location>
        <begin position="177"/>
        <end position="274"/>
    </location>
</feature>
<dbReference type="SUPFAM" id="SSF51182">
    <property type="entry name" value="RmlC-like cupins"/>
    <property type="match status" value="1"/>
</dbReference>
<dbReference type="RefSeq" id="WP_342680005.1">
    <property type="nucleotide sequence ID" value="NZ_JBCGCU010000020.1"/>
</dbReference>
<evidence type="ECO:0000256" key="1">
    <source>
        <dbReference type="ARBA" id="ARBA00008416"/>
    </source>
</evidence>
<dbReference type="Pfam" id="PF05726">
    <property type="entry name" value="Pirin_C"/>
    <property type="match status" value="1"/>
</dbReference>
<dbReference type="CDD" id="cd02909">
    <property type="entry name" value="cupin_pirin_N"/>
    <property type="match status" value="1"/>
</dbReference>
<reference evidence="5 6" key="1">
    <citation type="submission" date="2024-03" db="EMBL/GenBank/DDBJ databases">
        <title>Pseudoalteromonas qingdaonensis sp. nov., isolated from the intestines of marine benthic organisms.</title>
        <authorList>
            <person name="Lin X."/>
            <person name="Fang S."/>
            <person name="Hu X."/>
        </authorList>
    </citation>
    <scope>NUCLEOTIDE SEQUENCE [LARGE SCALE GENOMIC DNA]</scope>
    <source>
        <strain evidence="5 6">YIC-827</strain>
    </source>
</reference>
<dbReference type="InterPro" id="IPR012093">
    <property type="entry name" value="Pirin"/>
</dbReference>
<dbReference type="InterPro" id="IPR008778">
    <property type="entry name" value="Pirin_C_dom"/>
</dbReference>
<organism evidence="5 6">
    <name type="scientific">Pseudoalteromonas qingdaonensis</name>
    <dbReference type="NCBI Taxonomy" id="3131913"/>
    <lineage>
        <taxon>Bacteria</taxon>
        <taxon>Pseudomonadati</taxon>
        <taxon>Pseudomonadota</taxon>
        <taxon>Gammaproteobacteria</taxon>
        <taxon>Alteromonadales</taxon>
        <taxon>Pseudoalteromonadaceae</taxon>
        <taxon>Pseudoalteromonas</taxon>
    </lineage>
</organism>
<dbReference type="PANTHER" id="PTHR13903">
    <property type="entry name" value="PIRIN-RELATED"/>
    <property type="match status" value="1"/>
</dbReference>
<dbReference type="InterPro" id="IPR003829">
    <property type="entry name" value="Pirin_N_dom"/>
</dbReference>